<proteinExistence type="predicted"/>
<dbReference type="AlphaFoldDB" id="E1QU35"/>
<dbReference type="InterPro" id="IPR025857">
    <property type="entry name" value="MacB_PCD"/>
</dbReference>
<feature type="transmembrane region" description="Helical" evidence="1">
    <location>
        <begin position="6"/>
        <end position="35"/>
    </location>
</feature>
<feature type="transmembrane region" description="Helical" evidence="1">
    <location>
        <begin position="496"/>
        <end position="516"/>
    </location>
</feature>
<protein>
    <recommendedName>
        <fullName evidence="2">MacB-like periplasmic core domain-containing protein</fullName>
    </recommendedName>
</protein>
<dbReference type="GeneID" id="9751349"/>
<evidence type="ECO:0000256" key="1">
    <source>
        <dbReference type="SAM" id="Phobius"/>
    </source>
</evidence>
<keyword evidence="4" id="KW-1185">Reference proteome</keyword>
<reference evidence="4" key="2">
    <citation type="journal article" date="2010" name="Stand. Genomic Sci.">
        <title>Complete genome sequence of Vulcanisaeta distributa type strain (IC-017T).</title>
        <authorList>
            <person name="Mavromatis K."/>
            <person name="Sikorski J."/>
            <person name="Pabst E."/>
            <person name="Teshima H."/>
            <person name="Lapidus A."/>
            <person name="Lucas S."/>
            <person name="Nolan M."/>
            <person name="Glavina Del Rio T."/>
            <person name="Cheng J."/>
            <person name="Bruce D."/>
            <person name="Goodwin L."/>
            <person name="Pitluck S."/>
            <person name="Liolios K."/>
            <person name="Ivanova N."/>
            <person name="Mikhailova N."/>
            <person name="Pati A."/>
            <person name="Chen A."/>
            <person name="Palaniappan K."/>
            <person name="Land M."/>
            <person name="Hauser L."/>
            <person name="Chang Y."/>
            <person name="Jeffries C."/>
            <person name="Rohde M."/>
            <person name="Spring S."/>
            <person name="Goker M."/>
            <person name="Wirth R."/>
            <person name="Woyke T."/>
            <person name="Bristow J."/>
            <person name="Eisen J."/>
            <person name="Markowitz V."/>
            <person name="Hugenholtz P."/>
            <person name="Klenk H."/>
            <person name="Kyrpides N."/>
        </authorList>
    </citation>
    <scope>NUCLEOTIDE SEQUENCE [LARGE SCALE GENOMIC DNA]</scope>
    <source>
        <strain evidence="4">DSM 14429 / JCM 11212 / NBRC 100878 / IC-017</strain>
    </source>
</reference>
<dbReference type="eggNOG" id="arCOG11499">
    <property type="taxonomic scope" value="Archaea"/>
</dbReference>
<keyword evidence="1" id="KW-1133">Transmembrane helix</keyword>
<evidence type="ECO:0000313" key="3">
    <source>
        <dbReference type="EMBL" id="ADN49832.1"/>
    </source>
</evidence>
<feature type="transmembrane region" description="Helical" evidence="1">
    <location>
        <begin position="443"/>
        <end position="463"/>
    </location>
</feature>
<gene>
    <name evidence="3" type="ordered locus">Vdis_0431</name>
</gene>
<dbReference type="STRING" id="572478.Vdis_0431"/>
<dbReference type="RefSeq" id="WP_013335557.1">
    <property type="nucleotide sequence ID" value="NC_014537.1"/>
</dbReference>
<evidence type="ECO:0000313" key="4">
    <source>
        <dbReference type="Proteomes" id="UP000006681"/>
    </source>
</evidence>
<evidence type="ECO:0000259" key="2">
    <source>
        <dbReference type="Pfam" id="PF12704"/>
    </source>
</evidence>
<sequence length="525" mass="57450">MPIYPRGLAVIALSVYLASIALGLVISTMLAVYYLPQLFLLNIGNVTIKKGESMSIFTSWVPINLAYSLRDMGFMAIPEVIMPSVVNRTPVIVRGIVPSYINYYGVNATAQELNEGALVGYELARELHVRVGDELVITSFKGITNNLTVAGIIKSIKYPQLNYEVVINLTTAQHLDSLPSSVVNVIYVNASYGLISRVNGMYGLRIITHILNGSLAVLNSMNHTVFNGPLTNMTLTLPFGVYYVVAYNRSLIIWFSTVILESNKTIELMKMPVPRMVSSYPVSPSEWVIVRWPNGSLVSSYYLLIYYMNGSLAYSTVGGGVTPISVPGGMYRIDVVMGNTYYSVSEYVVPGSNVTVVLTPYSILVGELMTHAYNYFTSVLPLSSASGPAALISALRVGIGTFIGVIMGLLVIVSIGLIGIVNYSVEVNRELIMYLRLNHAGKLSIMLMVDAPLVMMYPAFTALGLLTANYLWRPMVGAMGLSLMGQPIYLIVVSNYYPYIAAFIIVSALLIIMHLITRLRVVGVE</sequence>
<keyword evidence="1" id="KW-0472">Membrane</keyword>
<dbReference type="OrthoDB" id="28332at2157"/>
<name>E1QU35_VULDI</name>
<dbReference type="EMBL" id="CP002100">
    <property type="protein sequence ID" value="ADN49832.1"/>
    <property type="molecule type" value="Genomic_DNA"/>
</dbReference>
<organism evidence="3 4">
    <name type="scientific">Vulcanisaeta distributa (strain DSM 14429 / JCM 11212 / NBRC 100878 / IC-017)</name>
    <dbReference type="NCBI Taxonomy" id="572478"/>
    <lineage>
        <taxon>Archaea</taxon>
        <taxon>Thermoproteota</taxon>
        <taxon>Thermoprotei</taxon>
        <taxon>Thermoproteales</taxon>
        <taxon>Thermoproteaceae</taxon>
        <taxon>Vulcanisaeta</taxon>
    </lineage>
</organism>
<dbReference type="Pfam" id="PF12704">
    <property type="entry name" value="MacB_PCD"/>
    <property type="match status" value="1"/>
</dbReference>
<feature type="transmembrane region" description="Helical" evidence="1">
    <location>
        <begin position="402"/>
        <end position="423"/>
    </location>
</feature>
<dbReference type="KEGG" id="vdi:Vdis_0431"/>
<reference evidence="3 4" key="1">
    <citation type="journal article" date="2010" name="Stand. Genomic Sci.">
        <title>Complete genome sequence of Vulcanisaeta distributa type strain (IC-017).</title>
        <authorList>
            <person name="Mavromatis K."/>
            <person name="Sikorski J."/>
            <person name="Pabst E."/>
            <person name="Teshima H."/>
            <person name="Lapidus A."/>
            <person name="Lucas S."/>
            <person name="Nolan M."/>
            <person name="Glavina Del Rio T."/>
            <person name="Cheng J.F."/>
            <person name="Bruce D."/>
            <person name="Goodwin L."/>
            <person name="Pitluck S."/>
            <person name="Liolios K."/>
            <person name="Ivanova N."/>
            <person name="Mikhailova N."/>
            <person name="Pati A."/>
            <person name="Chen A."/>
            <person name="Palaniappan K."/>
            <person name="Land M."/>
            <person name="Hauser L."/>
            <person name="Chang Y.J."/>
            <person name="Jeffries C.D."/>
            <person name="Rohde M."/>
            <person name="Spring S."/>
            <person name="Goker M."/>
            <person name="Wirth R."/>
            <person name="Woyke T."/>
            <person name="Bristow J."/>
            <person name="Eisen J.A."/>
            <person name="Markowitz V."/>
            <person name="Hugenholtz P."/>
            <person name="Klenk H.P."/>
            <person name="Kyrpides N.C."/>
        </authorList>
    </citation>
    <scope>NUCLEOTIDE SEQUENCE [LARGE SCALE GENOMIC DNA]</scope>
    <source>
        <strain evidence="4">DSM 14429 / JCM 11212 / NBRC 100878 / IC-017</strain>
    </source>
</reference>
<dbReference type="Proteomes" id="UP000006681">
    <property type="component" value="Chromosome"/>
</dbReference>
<keyword evidence="1" id="KW-0812">Transmembrane</keyword>
<feature type="domain" description="MacB-like periplasmic core" evidence="2">
    <location>
        <begin position="18"/>
        <end position="190"/>
    </location>
</feature>
<dbReference type="HOGENOM" id="CLU_518411_0_0_2"/>
<accession>E1QU35</accession>